<feature type="binding site" evidence="1">
    <location>
        <position position="41"/>
    </location>
    <ligand>
        <name>phosphoenolpyruvate</name>
        <dbReference type="ChEBI" id="CHEBI:58702"/>
    </ligand>
</feature>
<protein>
    <recommendedName>
        <fullName evidence="1">3-phosphoshikimate 1-carboxyvinyltransferase</fullName>
        <ecNumber evidence="1">2.5.1.19</ecNumber>
    </recommendedName>
    <alternativeName>
        <fullName evidence="1">5-enolpyruvylshikimate-3-phosphate synthase</fullName>
        <shortName evidence="1">EPSP synthase</shortName>
        <shortName evidence="1">EPSPS</shortName>
    </alternativeName>
</protein>
<feature type="domain" description="Enolpyruvate transferase" evidence="2">
    <location>
        <begin position="27"/>
        <end position="448"/>
    </location>
</feature>
<feature type="binding site" evidence="1">
    <location>
        <position position="46"/>
    </location>
    <ligand>
        <name>3-phosphoshikimate</name>
        <dbReference type="ChEBI" id="CHEBI:145989"/>
    </ligand>
</feature>
<feature type="binding site" evidence="1">
    <location>
        <position position="41"/>
    </location>
    <ligand>
        <name>3-phosphoshikimate</name>
        <dbReference type="ChEBI" id="CHEBI:145989"/>
    </ligand>
</feature>
<reference evidence="3 4" key="1">
    <citation type="submission" date="2021-06" db="EMBL/GenBank/DDBJ databases">
        <authorList>
            <person name="Lee D.H."/>
        </authorList>
    </citation>
    <scope>NUCLEOTIDE SEQUENCE [LARGE SCALE GENOMIC DNA]</scope>
    <source>
        <strain evidence="3 4">MMS21-HV4-11</strain>
    </source>
</reference>
<feature type="binding site" evidence="1">
    <location>
        <position position="142"/>
    </location>
    <ligand>
        <name>phosphoenolpyruvate</name>
        <dbReference type="ChEBI" id="CHEBI:58702"/>
    </ligand>
</feature>
<sequence length="460" mass="47952">MRPSVRPSAVESALSAHAAPAKLIARPVDRLQGRVRAPGDKSVSHRSLMFGALALGETKITGLLEGEDVLATAAALRALGAQVDHEGGGAWRVRGFGVGGAREPDNVLDLGNSGTSARLLSGILASHRFTSFMTGDASLRRRPMQRVIVPLSQMGARFEAREGGRMPLAIVGTDEMVPIEYRLPVASAQVKSAILLAGLNTAGETTVIEPEATRDHTERMLRHFGAEVRVGPAEGGGKRITVVGWPELKARDIVVPGDPSSAAFAVVAAAIRPGSDVTVENVGLNPLRAGLYDTLREMGADITEENRREVGGEPVADLRVRGSELTGVEVPPERAPSMIDEYPILAVAAACARGTTRMLGLAELRAKESDRLASVSAGLTVNGVSHEMGADTLFVHGTGATPAGGGTVVTHLDHRIAMAFLVLGLASREGVAVDDGSPIDTSFPGFAHLMGALGARIEAA</sequence>
<keyword evidence="1" id="KW-0963">Cytoplasm</keyword>
<feature type="binding site" evidence="1">
    <location>
        <position position="114"/>
    </location>
    <ligand>
        <name>phosphoenolpyruvate</name>
        <dbReference type="ChEBI" id="CHEBI:58702"/>
    </ligand>
</feature>
<comment type="catalytic activity">
    <reaction evidence="1">
        <text>3-phosphoshikimate + phosphoenolpyruvate = 5-O-(1-carboxyvinyl)-3-phosphoshikimate + phosphate</text>
        <dbReference type="Rhea" id="RHEA:21256"/>
        <dbReference type="ChEBI" id="CHEBI:43474"/>
        <dbReference type="ChEBI" id="CHEBI:57701"/>
        <dbReference type="ChEBI" id="CHEBI:58702"/>
        <dbReference type="ChEBI" id="CHEBI:145989"/>
        <dbReference type="EC" id="2.5.1.19"/>
    </reaction>
</comment>
<feature type="binding site" evidence="1">
    <location>
        <position position="340"/>
    </location>
    <ligand>
        <name>3-phosphoshikimate</name>
        <dbReference type="ChEBI" id="CHEBI:145989"/>
    </ligand>
</feature>
<dbReference type="PIRSF" id="PIRSF000505">
    <property type="entry name" value="EPSPS"/>
    <property type="match status" value="1"/>
</dbReference>
<comment type="caution">
    <text evidence="1">Lacks conserved residue(s) required for the propagation of feature annotation.</text>
</comment>
<keyword evidence="1" id="KW-0057">Aromatic amino acid biosynthesis</keyword>
<dbReference type="GO" id="GO:0003866">
    <property type="term" value="F:3-phosphoshikimate 1-carboxyvinyltransferase activity"/>
    <property type="evidence" value="ECO:0007669"/>
    <property type="project" value="UniProtKB-EC"/>
</dbReference>
<dbReference type="EMBL" id="JAHOPB010000001">
    <property type="protein sequence ID" value="MBU8872765.1"/>
    <property type="molecule type" value="Genomic_DNA"/>
</dbReference>
<dbReference type="PROSITE" id="PS00885">
    <property type="entry name" value="EPSP_SYNTHASE_2"/>
    <property type="match status" value="1"/>
</dbReference>
<evidence type="ECO:0000259" key="2">
    <source>
        <dbReference type="Pfam" id="PF00275"/>
    </source>
</evidence>
<proteinExistence type="inferred from homology"/>
<evidence type="ECO:0000256" key="1">
    <source>
        <dbReference type="HAMAP-Rule" id="MF_00210"/>
    </source>
</evidence>
<keyword evidence="1" id="KW-0028">Amino-acid biosynthesis</keyword>
<keyword evidence="1 3" id="KW-0808">Transferase</keyword>
<comment type="caution">
    <text evidence="3">The sequence shown here is derived from an EMBL/GenBank/DDBJ whole genome shotgun (WGS) entry which is preliminary data.</text>
</comment>
<feature type="binding site" evidence="1">
    <location>
        <position position="42"/>
    </location>
    <ligand>
        <name>3-phosphoshikimate</name>
        <dbReference type="ChEBI" id="CHEBI:145989"/>
    </ligand>
</feature>
<feature type="binding site" evidence="1">
    <location>
        <position position="415"/>
    </location>
    <ligand>
        <name>phosphoenolpyruvate</name>
        <dbReference type="ChEBI" id="CHEBI:58702"/>
    </ligand>
</feature>
<evidence type="ECO:0000313" key="3">
    <source>
        <dbReference type="EMBL" id="MBU8872765.1"/>
    </source>
</evidence>
<feature type="binding site" evidence="1">
    <location>
        <position position="187"/>
    </location>
    <ligand>
        <name>3-phosphoshikimate</name>
        <dbReference type="ChEBI" id="CHEBI:145989"/>
    </ligand>
</feature>
<evidence type="ECO:0000313" key="4">
    <source>
        <dbReference type="Proteomes" id="UP000727907"/>
    </source>
</evidence>
<keyword evidence="4" id="KW-1185">Reference proteome</keyword>
<feature type="binding site" evidence="1">
    <location>
        <position position="189"/>
    </location>
    <ligand>
        <name>3-phosphoshikimate</name>
        <dbReference type="ChEBI" id="CHEBI:145989"/>
    </ligand>
</feature>
<comment type="function">
    <text evidence="1">Catalyzes the transfer of the enolpyruvyl moiety of phosphoenolpyruvate (PEP) to the 5-hydroxyl of shikimate-3-phosphate (S3P) to produce enolpyruvyl shikimate-3-phosphate and inorganic phosphate.</text>
</comment>
<gene>
    <name evidence="1 3" type="primary">aroA</name>
    <name evidence="3" type="ORF">KQ910_03275</name>
</gene>
<dbReference type="InterPro" id="IPR023193">
    <property type="entry name" value="EPSP_synthase_CS"/>
</dbReference>
<dbReference type="InterPro" id="IPR001986">
    <property type="entry name" value="Enolpyruvate_Tfrase_dom"/>
</dbReference>
<comment type="subunit">
    <text evidence="1">Monomer.</text>
</comment>
<name>A0ABS6IFL4_9HYPH</name>
<organism evidence="3 4">
    <name type="scientific">Reyranella humidisoli</name>
    <dbReference type="NCBI Taxonomy" id="2849149"/>
    <lineage>
        <taxon>Bacteria</taxon>
        <taxon>Pseudomonadati</taxon>
        <taxon>Pseudomonadota</taxon>
        <taxon>Alphaproteobacteria</taxon>
        <taxon>Hyphomicrobiales</taxon>
        <taxon>Reyranellaceae</taxon>
        <taxon>Reyranella</taxon>
    </lineage>
</organism>
<feature type="binding site" evidence="1">
    <location>
        <position position="367"/>
    </location>
    <ligand>
        <name>3-phosphoshikimate</name>
        <dbReference type="ChEBI" id="CHEBI:145989"/>
    </ligand>
</feature>
<comment type="subcellular location">
    <subcellularLocation>
        <location evidence="1">Cytoplasm</location>
    </subcellularLocation>
</comment>
<dbReference type="PANTHER" id="PTHR21090">
    <property type="entry name" value="AROM/DEHYDROQUINATE SYNTHASE"/>
    <property type="match status" value="1"/>
</dbReference>
<dbReference type="EC" id="2.5.1.19" evidence="1"/>
<feature type="binding site" evidence="1">
    <location>
        <position position="371"/>
    </location>
    <ligand>
        <name>phosphoenolpyruvate</name>
        <dbReference type="ChEBI" id="CHEBI:58702"/>
    </ligand>
</feature>
<feature type="binding site" evidence="1">
    <location>
        <position position="189"/>
    </location>
    <ligand>
        <name>phosphoenolpyruvate</name>
        <dbReference type="ChEBI" id="CHEBI:58702"/>
    </ligand>
</feature>
<dbReference type="Proteomes" id="UP000727907">
    <property type="component" value="Unassembled WGS sequence"/>
</dbReference>
<dbReference type="HAMAP" id="MF_00210">
    <property type="entry name" value="EPSP_synth"/>
    <property type="match status" value="1"/>
</dbReference>
<dbReference type="PROSITE" id="PS00104">
    <property type="entry name" value="EPSP_SYNTHASE_1"/>
    <property type="match status" value="1"/>
</dbReference>
<dbReference type="NCBIfam" id="TIGR01356">
    <property type="entry name" value="aroA"/>
    <property type="match status" value="1"/>
</dbReference>
<dbReference type="PANTHER" id="PTHR21090:SF5">
    <property type="entry name" value="PENTAFUNCTIONAL AROM POLYPEPTIDE"/>
    <property type="match status" value="1"/>
</dbReference>
<accession>A0ABS6IFL4</accession>
<dbReference type="CDD" id="cd01556">
    <property type="entry name" value="EPSP_synthase"/>
    <property type="match status" value="1"/>
</dbReference>
<comment type="similarity">
    <text evidence="1">Belongs to the EPSP synthase family.</text>
</comment>
<feature type="active site" description="Proton acceptor" evidence="1">
    <location>
        <position position="340"/>
    </location>
</feature>
<dbReference type="Pfam" id="PF00275">
    <property type="entry name" value="EPSP_synthase"/>
    <property type="match status" value="1"/>
</dbReference>
<comment type="pathway">
    <text evidence="1">Metabolic intermediate biosynthesis; chorismate biosynthesis; chorismate from D-erythrose 4-phosphate and phosphoenolpyruvate: step 6/7.</text>
</comment>
<dbReference type="InterPro" id="IPR006264">
    <property type="entry name" value="EPSP_synthase"/>
</dbReference>